<protein>
    <submittedName>
        <fullName evidence="2">DUF2569 domain-containing protein</fullName>
    </submittedName>
</protein>
<dbReference type="EMBL" id="JACXIZ010000001">
    <property type="protein sequence ID" value="MBD2843583.1"/>
    <property type="molecule type" value="Genomic_DNA"/>
</dbReference>
<keyword evidence="3" id="KW-1185">Reference proteome</keyword>
<feature type="transmembrane region" description="Helical" evidence="1">
    <location>
        <begin position="104"/>
        <end position="129"/>
    </location>
</feature>
<reference evidence="2" key="1">
    <citation type="submission" date="2020-09" db="EMBL/GenBank/DDBJ databases">
        <title>A novel bacterium of genus Paenibacillus, isolated from South China Sea.</title>
        <authorList>
            <person name="Huang H."/>
            <person name="Mo K."/>
            <person name="Hu Y."/>
        </authorList>
    </citation>
    <scope>NUCLEOTIDE SEQUENCE</scope>
    <source>
        <strain evidence="2">IB182496</strain>
    </source>
</reference>
<keyword evidence="1" id="KW-0812">Transmembrane</keyword>
<evidence type="ECO:0000313" key="2">
    <source>
        <dbReference type="EMBL" id="MBD2843583.1"/>
    </source>
</evidence>
<dbReference type="RefSeq" id="WP_190913534.1">
    <property type="nucleotide sequence ID" value="NZ_JACXIZ010000001.1"/>
</dbReference>
<dbReference type="AlphaFoldDB" id="A0A927BN43"/>
<proteinExistence type="predicted"/>
<name>A0A927BN43_9BACL</name>
<keyword evidence="1" id="KW-1133">Transmembrane helix</keyword>
<sequence>MQSNIQQKNMETQYGVSGLGGWLVLVQIGLYGSLVLAAIQFFFYLLPSFESETWDLLTSKDSEIYHVLWGPMLAFETVYHVVLIGFCTYILFQFYARKSSVPKLMILFYTLSLVACGLDYLFIQLIPIAKELDDGSTLRDGIRSLLTCAIWVPYFLKSERVENTFIR</sequence>
<dbReference type="Pfam" id="PF10754">
    <property type="entry name" value="DUF2569"/>
    <property type="match status" value="1"/>
</dbReference>
<comment type="caution">
    <text evidence="2">The sequence shown here is derived from an EMBL/GenBank/DDBJ whole genome shotgun (WGS) entry which is preliminary data.</text>
</comment>
<accession>A0A927BN43</accession>
<feature type="transmembrane region" description="Helical" evidence="1">
    <location>
        <begin position="66"/>
        <end position="92"/>
    </location>
</feature>
<feature type="transmembrane region" description="Helical" evidence="1">
    <location>
        <begin position="21"/>
        <end position="46"/>
    </location>
</feature>
<dbReference type="InterPro" id="IPR019690">
    <property type="entry name" value="DUF2569"/>
</dbReference>
<evidence type="ECO:0000313" key="3">
    <source>
        <dbReference type="Proteomes" id="UP000621560"/>
    </source>
</evidence>
<dbReference type="Proteomes" id="UP000621560">
    <property type="component" value="Unassembled WGS sequence"/>
</dbReference>
<gene>
    <name evidence="2" type="ORF">IDH44_00140</name>
</gene>
<evidence type="ECO:0000256" key="1">
    <source>
        <dbReference type="SAM" id="Phobius"/>
    </source>
</evidence>
<organism evidence="2 3">
    <name type="scientific">Paenibacillus sabuli</name>
    <dbReference type="NCBI Taxonomy" id="2772509"/>
    <lineage>
        <taxon>Bacteria</taxon>
        <taxon>Bacillati</taxon>
        <taxon>Bacillota</taxon>
        <taxon>Bacilli</taxon>
        <taxon>Bacillales</taxon>
        <taxon>Paenibacillaceae</taxon>
        <taxon>Paenibacillus</taxon>
    </lineage>
</organism>
<keyword evidence="1" id="KW-0472">Membrane</keyword>